<name>A0A5M9JU97_MONFR</name>
<proteinExistence type="predicted"/>
<dbReference type="VEuPathDB" id="FungiDB:MFRU_026g00490"/>
<feature type="compositionally biased region" description="Basic and acidic residues" evidence="1">
    <location>
        <begin position="30"/>
        <end position="41"/>
    </location>
</feature>
<feature type="compositionally biased region" description="Low complexity" evidence="1">
    <location>
        <begin position="16"/>
        <end position="29"/>
    </location>
</feature>
<feature type="compositionally biased region" description="Basic and acidic residues" evidence="1">
    <location>
        <begin position="361"/>
        <end position="375"/>
    </location>
</feature>
<evidence type="ECO:0000313" key="3">
    <source>
        <dbReference type="Proteomes" id="UP000322873"/>
    </source>
</evidence>
<feature type="compositionally biased region" description="Polar residues" evidence="1">
    <location>
        <begin position="330"/>
        <end position="342"/>
    </location>
</feature>
<feature type="region of interest" description="Disordered" evidence="1">
    <location>
        <begin position="111"/>
        <end position="157"/>
    </location>
</feature>
<feature type="region of interest" description="Disordered" evidence="1">
    <location>
        <begin position="311"/>
        <end position="375"/>
    </location>
</feature>
<reference evidence="2 3" key="1">
    <citation type="submission" date="2019-06" db="EMBL/GenBank/DDBJ databases">
        <title>Genome Sequence of the Brown Rot Fungal Pathogen Monilinia fructicola.</title>
        <authorList>
            <person name="De Miccolis Angelini R.M."/>
            <person name="Landi L."/>
            <person name="Abate D."/>
            <person name="Pollastro S."/>
            <person name="Romanazzi G."/>
            <person name="Faretra F."/>
        </authorList>
    </citation>
    <scope>NUCLEOTIDE SEQUENCE [LARGE SCALE GENOMIC DNA]</scope>
    <source>
        <strain evidence="2 3">Mfrc123</strain>
    </source>
</reference>
<evidence type="ECO:0000256" key="1">
    <source>
        <dbReference type="SAM" id="MobiDB-lite"/>
    </source>
</evidence>
<dbReference type="Proteomes" id="UP000322873">
    <property type="component" value="Unassembled WGS sequence"/>
</dbReference>
<accession>A0A5M9JU97</accession>
<sequence>MAATELAPPPPPHPQPQQQQQQQSSPNSQPHDRSDRSGGVADHFHMDEETHKLQKWFLKYRFPIKSIIRNEMLIKRRRVRRNNLLRRITIHIRNLVASMGLRLPLRPGHRHLSFSTGPTGNSVSTSSLERSRSIQSSEDGHPPPTIGNKSVAPTTGDEHDIARSDIAASHAPSSGEATNVRLDAGHSLACTFGPTGSGGHPATYNTATANNLLTDNASILTLASSSKRRRRRSMDTDASVRALAPSSVFGGSRESLPLSVLSATIEVLQLRPPLPWPAKETVTMQQTILQNDGGSVKSGLWGHGNTDSISGSIGGIAAPGSPLASPRDPTGSNGKLSRSNSAGWGENGELVITDTDALEAEDTKDKIAKEEKREK</sequence>
<feature type="compositionally biased region" description="Low complexity" evidence="1">
    <location>
        <begin position="122"/>
        <end position="137"/>
    </location>
</feature>
<feature type="region of interest" description="Disordered" evidence="1">
    <location>
        <begin position="1"/>
        <end position="41"/>
    </location>
</feature>
<gene>
    <name evidence="2" type="ORF">EYC84_001437</name>
</gene>
<dbReference type="AlphaFoldDB" id="A0A5M9JU97"/>
<keyword evidence="3" id="KW-1185">Reference proteome</keyword>
<dbReference type="EMBL" id="VICG01000005">
    <property type="protein sequence ID" value="KAA8571436.1"/>
    <property type="molecule type" value="Genomic_DNA"/>
</dbReference>
<protein>
    <submittedName>
        <fullName evidence="2">Uncharacterized protein</fullName>
    </submittedName>
</protein>
<comment type="caution">
    <text evidence="2">The sequence shown here is derived from an EMBL/GenBank/DDBJ whole genome shotgun (WGS) entry which is preliminary data.</text>
</comment>
<feature type="compositionally biased region" description="Low complexity" evidence="1">
    <location>
        <begin position="311"/>
        <end position="322"/>
    </location>
</feature>
<evidence type="ECO:0000313" key="2">
    <source>
        <dbReference type="EMBL" id="KAA8571436.1"/>
    </source>
</evidence>
<organism evidence="2 3">
    <name type="scientific">Monilinia fructicola</name>
    <name type="common">Brown rot fungus</name>
    <name type="synonym">Ciboria fructicola</name>
    <dbReference type="NCBI Taxonomy" id="38448"/>
    <lineage>
        <taxon>Eukaryota</taxon>
        <taxon>Fungi</taxon>
        <taxon>Dikarya</taxon>
        <taxon>Ascomycota</taxon>
        <taxon>Pezizomycotina</taxon>
        <taxon>Leotiomycetes</taxon>
        <taxon>Helotiales</taxon>
        <taxon>Sclerotiniaceae</taxon>
        <taxon>Monilinia</taxon>
    </lineage>
</organism>